<keyword evidence="3" id="KW-1185">Reference proteome</keyword>
<organism evidence="2 3">
    <name type="scientific">Candida tropicalis (strain ATCC MYA-3404 / T1)</name>
    <name type="common">Yeast</name>
    <dbReference type="NCBI Taxonomy" id="294747"/>
    <lineage>
        <taxon>Eukaryota</taxon>
        <taxon>Fungi</taxon>
        <taxon>Dikarya</taxon>
        <taxon>Ascomycota</taxon>
        <taxon>Saccharomycotina</taxon>
        <taxon>Pichiomycetes</taxon>
        <taxon>Debaryomycetaceae</taxon>
        <taxon>Candida/Lodderomyces clade</taxon>
        <taxon>Candida</taxon>
    </lineage>
</organism>
<dbReference type="eggNOG" id="KOG1515">
    <property type="taxonomic scope" value="Eukaryota"/>
</dbReference>
<dbReference type="EMBL" id="GG692402">
    <property type="protein sequence ID" value="EER30982.1"/>
    <property type="molecule type" value="Genomic_DNA"/>
</dbReference>
<keyword evidence="1" id="KW-0472">Membrane</keyword>
<accession>C5MH80</accession>
<sequence>MFTPLGFLQVLLIPVKVLIFAILYPFQGGVPGKYVDDFKRSLVLVICRAALKLPPQDKGMLSFLSVDYILNTIMKFMHPELTKLNNFGKKYDNQSYWIVEAPNRSKHDPILIYLHGGVYYFGVSPPQIEGILGIYHLLESNKRKKLSILVLDYKLASKGHPMPAQLGDLVTLYKKLVDEGNDNIQLIGDSAGGNLAITFLQHLRISNEKLPYPRNLVLISPWCKIVPDASDHTPGHTFFDNDAFDILCWENSKGFLIDPTPLMGSTDPRSLTISPGNCTYNYSDWEDIPTLNEPGYSTFVILGENEALRDDILRWCQFSLKSPIPLKIESCGPEEKVFIKNDPTSAKTKVVIEPDGIHDGAMVVETDLIQLLDENPNTTVESLDDDRYFGMIEIVNFLNNVL</sequence>
<dbReference type="ESTHER" id="cantt-c5mh80">
    <property type="family name" value="Steryl_acetyl_hydrolase"/>
</dbReference>
<dbReference type="PANTHER" id="PTHR36169">
    <property type="entry name" value="ETHANOLAMINE UTILIZATION PROTEIN EUTQ"/>
    <property type="match status" value="1"/>
</dbReference>
<evidence type="ECO:0000313" key="3">
    <source>
        <dbReference type="Proteomes" id="UP000002037"/>
    </source>
</evidence>
<evidence type="ECO:0008006" key="4">
    <source>
        <dbReference type="Google" id="ProtNLM"/>
    </source>
</evidence>
<dbReference type="Gene3D" id="3.40.50.1820">
    <property type="entry name" value="alpha/beta hydrolase"/>
    <property type="match status" value="1"/>
</dbReference>
<dbReference type="GeneID" id="8300491"/>
<dbReference type="HOGENOM" id="CLU_053543_0_0_1"/>
<dbReference type="RefSeq" id="XP_002551136.1">
    <property type="nucleotide sequence ID" value="XM_002551090.1"/>
</dbReference>
<keyword evidence="1" id="KW-0812">Transmembrane</keyword>
<evidence type="ECO:0000313" key="2">
    <source>
        <dbReference type="EMBL" id="EER30982.1"/>
    </source>
</evidence>
<dbReference type="PANTHER" id="PTHR36169:SF1">
    <property type="entry name" value="ACETATE KINASE EUTQ"/>
    <property type="match status" value="1"/>
</dbReference>
<keyword evidence="1" id="KW-1133">Transmembrane helix</keyword>
<dbReference type="Proteomes" id="UP000002037">
    <property type="component" value="Unassembled WGS sequence"/>
</dbReference>
<feature type="transmembrane region" description="Helical" evidence="1">
    <location>
        <begin position="6"/>
        <end position="26"/>
    </location>
</feature>
<proteinExistence type="predicted"/>
<dbReference type="Pfam" id="PF10340">
    <property type="entry name" value="Say1_Mug180"/>
    <property type="match status" value="1"/>
</dbReference>
<dbReference type="InterPro" id="IPR010424">
    <property type="entry name" value="EutQ"/>
</dbReference>
<dbReference type="STRING" id="294747.C5MH80"/>
<name>C5MH80_CANTT</name>
<dbReference type="SUPFAM" id="SSF53474">
    <property type="entry name" value="alpha/beta-Hydrolases"/>
    <property type="match status" value="1"/>
</dbReference>
<dbReference type="InterPro" id="IPR029058">
    <property type="entry name" value="AB_hydrolase_fold"/>
</dbReference>
<gene>
    <name evidence="2" type="ORF">CTRG_05434</name>
</gene>
<dbReference type="AlphaFoldDB" id="C5MH80"/>
<dbReference type="InterPro" id="IPR019436">
    <property type="entry name" value="Say1-like"/>
</dbReference>
<dbReference type="OrthoDB" id="2152029at2759"/>
<protein>
    <recommendedName>
        <fullName evidence="4">Alpha/beta hydrolase fold-3 domain-containing protein</fullName>
    </recommendedName>
</protein>
<dbReference type="KEGG" id="ctp:CTRG_05434"/>
<dbReference type="VEuPathDB" id="FungiDB:CTRG_05434"/>
<evidence type="ECO:0000256" key="1">
    <source>
        <dbReference type="SAM" id="Phobius"/>
    </source>
</evidence>
<reference evidence="2 3" key="1">
    <citation type="journal article" date="2009" name="Nature">
        <title>Evolution of pathogenicity and sexual reproduction in eight Candida genomes.</title>
        <authorList>
            <person name="Butler G."/>
            <person name="Rasmussen M.D."/>
            <person name="Lin M.F."/>
            <person name="Santos M.A."/>
            <person name="Sakthikumar S."/>
            <person name="Munro C.A."/>
            <person name="Rheinbay E."/>
            <person name="Grabherr M."/>
            <person name="Forche A."/>
            <person name="Reedy J.L."/>
            <person name="Agrafioti I."/>
            <person name="Arnaud M.B."/>
            <person name="Bates S."/>
            <person name="Brown A.J."/>
            <person name="Brunke S."/>
            <person name="Costanzo M.C."/>
            <person name="Fitzpatrick D.A."/>
            <person name="de Groot P.W."/>
            <person name="Harris D."/>
            <person name="Hoyer L.L."/>
            <person name="Hube B."/>
            <person name="Klis F.M."/>
            <person name="Kodira C."/>
            <person name="Lennard N."/>
            <person name="Logue M.E."/>
            <person name="Martin R."/>
            <person name="Neiman A.M."/>
            <person name="Nikolaou E."/>
            <person name="Quail M.A."/>
            <person name="Quinn J."/>
            <person name="Santos M.C."/>
            <person name="Schmitzberger F.F."/>
            <person name="Sherlock G."/>
            <person name="Shah P."/>
            <person name="Silverstein K.A."/>
            <person name="Skrzypek M.S."/>
            <person name="Soll D."/>
            <person name="Staggs R."/>
            <person name="Stansfield I."/>
            <person name="Stumpf M.P."/>
            <person name="Sudbery P.E."/>
            <person name="Srikantha T."/>
            <person name="Zeng Q."/>
            <person name="Berman J."/>
            <person name="Berriman M."/>
            <person name="Heitman J."/>
            <person name="Gow N.A."/>
            <person name="Lorenz M.C."/>
            <person name="Birren B.W."/>
            <person name="Kellis M."/>
            <person name="Cuomo C.A."/>
        </authorList>
    </citation>
    <scope>NUCLEOTIDE SEQUENCE [LARGE SCALE GENOMIC DNA]</scope>
    <source>
        <strain evidence="3">ATCC MYA-3404 / T1</strain>
    </source>
</reference>